<dbReference type="Pfam" id="PF00615">
    <property type="entry name" value="RGS"/>
    <property type="match status" value="1"/>
</dbReference>
<dbReference type="Gene3D" id="1.10.167.10">
    <property type="entry name" value="Regulator of G-protein Signalling 4, domain 2"/>
    <property type="match status" value="1"/>
</dbReference>
<dbReference type="PROSITE" id="PS50132">
    <property type="entry name" value="RGS"/>
    <property type="match status" value="1"/>
</dbReference>
<dbReference type="InterPro" id="IPR024066">
    <property type="entry name" value="RGS_subdom1/3"/>
</dbReference>
<dbReference type="PANTHER" id="PTHR10845">
    <property type="entry name" value="REGULATOR OF G PROTEIN SIGNALING"/>
    <property type="match status" value="1"/>
</dbReference>
<evidence type="ECO:0000256" key="1">
    <source>
        <dbReference type="SAM" id="MobiDB-lite"/>
    </source>
</evidence>
<dbReference type="SMART" id="SM00315">
    <property type="entry name" value="RGS"/>
    <property type="match status" value="1"/>
</dbReference>
<evidence type="ECO:0000313" key="4">
    <source>
        <dbReference type="Proteomes" id="UP000290572"/>
    </source>
</evidence>
<dbReference type="Proteomes" id="UP000290572">
    <property type="component" value="Unassembled WGS sequence"/>
</dbReference>
<dbReference type="EMBL" id="QBIY01011112">
    <property type="protein sequence ID" value="RXN35529.1"/>
    <property type="molecule type" value="Genomic_DNA"/>
</dbReference>
<dbReference type="PRINTS" id="PR01301">
    <property type="entry name" value="RGSPROTEIN"/>
</dbReference>
<sequence>MELKSAHALSHNPTSATSAKDIKHKIGFLLQKPDPPQEQKALKEKEKEKVKAKVTVVNRVPLADIEKWKTSFNNLIKNEDGRKAFTSFLQSEYSQENIEFWEACEDFKQTSVDMMNVKARKIFERYVEADSPSEVNLDSATRELTRKNLEKSDASCFEEAQSKIFTLMEKDSYRRFLKSKLFQELSQPPLDNKPCSLEKKGKRHISELSQCLPSYA</sequence>
<keyword evidence="4" id="KW-1185">Reference proteome</keyword>
<dbReference type="AlphaFoldDB" id="A0A498NVA9"/>
<evidence type="ECO:0000259" key="2">
    <source>
        <dbReference type="PROSITE" id="PS50132"/>
    </source>
</evidence>
<organism evidence="3 4">
    <name type="scientific">Labeo rohita</name>
    <name type="common">Indian major carp</name>
    <name type="synonym">Cyprinus rohita</name>
    <dbReference type="NCBI Taxonomy" id="84645"/>
    <lineage>
        <taxon>Eukaryota</taxon>
        <taxon>Metazoa</taxon>
        <taxon>Chordata</taxon>
        <taxon>Craniata</taxon>
        <taxon>Vertebrata</taxon>
        <taxon>Euteleostomi</taxon>
        <taxon>Actinopterygii</taxon>
        <taxon>Neopterygii</taxon>
        <taxon>Teleostei</taxon>
        <taxon>Ostariophysi</taxon>
        <taxon>Cypriniformes</taxon>
        <taxon>Cyprinidae</taxon>
        <taxon>Labeoninae</taxon>
        <taxon>Labeonini</taxon>
        <taxon>Labeo</taxon>
    </lineage>
</organism>
<proteinExistence type="predicted"/>
<gene>
    <name evidence="3" type="ORF">ROHU_003687</name>
</gene>
<accession>A0A498NVA9</accession>
<reference evidence="3 4" key="1">
    <citation type="submission" date="2018-03" db="EMBL/GenBank/DDBJ databases">
        <title>Draft genome sequence of Rohu Carp (Labeo rohita).</title>
        <authorList>
            <person name="Das P."/>
            <person name="Kushwaha B."/>
            <person name="Joshi C.G."/>
            <person name="Kumar D."/>
            <person name="Nagpure N.S."/>
            <person name="Sahoo L."/>
            <person name="Das S.P."/>
            <person name="Bit A."/>
            <person name="Patnaik S."/>
            <person name="Meher P.K."/>
            <person name="Jayasankar P."/>
            <person name="Koringa P.G."/>
            <person name="Patel N.V."/>
            <person name="Hinsu A.T."/>
            <person name="Kumar R."/>
            <person name="Pandey M."/>
            <person name="Agarwal S."/>
            <person name="Srivastava S."/>
            <person name="Singh M."/>
            <person name="Iquebal M.A."/>
            <person name="Jaiswal S."/>
            <person name="Angadi U.B."/>
            <person name="Kumar N."/>
            <person name="Raza M."/>
            <person name="Shah T.M."/>
            <person name="Rai A."/>
            <person name="Jena J.K."/>
        </authorList>
    </citation>
    <scope>NUCLEOTIDE SEQUENCE [LARGE SCALE GENOMIC DNA]</scope>
    <source>
        <strain evidence="3">DASCIFA01</strain>
        <tissue evidence="3">Testis</tissue>
    </source>
</reference>
<dbReference type="Gene3D" id="1.10.196.10">
    <property type="match status" value="1"/>
</dbReference>
<feature type="region of interest" description="Disordered" evidence="1">
    <location>
        <begin position="1"/>
        <end position="21"/>
    </location>
</feature>
<dbReference type="InterPro" id="IPR036305">
    <property type="entry name" value="RGS_sf"/>
</dbReference>
<dbReference type="InterPro" id="IPR044926">
    <property type="entry name" value="RGS_subdomain_2"/>
</dbReference>
<comment type="caution">
    <text evidence="3">The sequence shown here is derived from an EMBL/GenBank/DDBJ whole genome shotgun (WGS) entry which is preliminary data.</text>
</comment>
<protein>
    <submittedName>
        <fullName evidence="3">Regulator of G-signaling 4-like protein</fullName>
    </submittedName>
</protein>
<feature type="domain" description="RGS" evidence="2">
    <location>
        <begin position="71"/>
        <end position="186"/>
    </location>
</feature>
<name>A0A498NVA9_LABRO</name>
<dbReference type="FunFam" id="1.10.167.10:FF:000001">
    <property type="entry name" value="Putative regulator of g-protein signaling 12"/>
    <property type="match status" value="1"/>
</dbReference>
<dbReference type="InterPro" id="IPR016137">
    <property type="entry name" value="RGS"/>
</dbReference>
<dbReference type="SUPFAM" id="SSF48097">
    <property type="entry name" value="Regulator of G-protein signaling, RGS"/>
    <property type="match status" value="1"/>
</dbReference>
<dbReference type="STRING" id="84645.A0A498NVA9"/>
<evidence type="ECO:0000313" key="3">
    <source>
        <dbReference type="EMBL" id="RXN35529.1"/>
    </source>
</evidence>
<dbReference type="PANTHER" id="PTHR10845:SF184">
    <property type="entry name" value="REGULATOR OF G-PROTEIN SIGNALING 4"/>
    <property type="match status" value="1"/>
</dbReference>